<gene>
    <name evidence="1" type="ORF">CRG98_005141</name>
</gene>
<organism evidence="1 2">
    <name type="scientific">Punica granatum</name>
    <name type="common">Pomegranate</name>
    <dbReference type="NCBI Taxonomy" id="22663"/>
    <lineage>
        <taxon>Eukaryota</taxon>
        <taxon>Viridiplantae</taxon>
        <taxon>Streptophyta</taxon>
        <taxon>Embryophyta</taxon>
        <taxon>Tracheophyta</taxon>
        <taxon>Spermatophyta</taxon>
        <taxon>Magnoliopsida</taxon>
        <taxon>eudicotyledons</taxon>
        <taxon>Gunneridae</taxon>
        <taxon>Pentapetalae</taxon>
        <taxon>rosids</taxon>
        <taxon>malvids</taxon>
        <taxon>Myrtales</taxon>
        <taxon>Lythraceae</taxon>
        <taxon>Punica</taxon>
    </lineage>
</organism>
<evidence type="ECO:0000313" key="1">
    <source>
        <dbReference type="EMBL" id="PKI74459.1"/>
    </source>
</evidence>
<sequence>MRSLCVILKDSDIFEGKSEQECKEETALNGYGCPKACRGSHELWGKFGPKFRSRLIAHSRLVAKTNVELSMCTRKRFKRAQNCPFCLRELPCGQYRVNFIYRYSVRPVSSYALPKKVVGSPGVLLLCLDASCCCSFFKFIGLSHRNFQTRVFVQVVVGPPGSLICSVPTWC</sequence>
<dbReference type="EMBL" id="PGOL01000205">
    <property type="protein sequence ID" value="PKI74459.1"/>
    <property type="molecule type" value="Genomic_DNA"/>
</dbReference>
<evidence type="ECO:0000313" key="2">
    <source>
        <dbReference type="Proteomes" id="UP000233551"/>
    </source>
</evidence>
<accession>A0A2I0L168</accession>
<dbReference type="Proteomes" id="UP000233551">
    <property type="component" value="Unassembled WGS sequence"/>
</dbReference>
<keyword evidence="2" id="KW-1185">Reference proteome</keyword>
<dbReference type="AlphaFoldDB" id="A0A2I0L168"/>
<reference evidence="1 2" key="1">
    <citation type="submission" date="2017-11" db="EMBL/GenBank/DDBJ databases">
        <title>De-novo sequencing of pomegranate (Punica granatum L.) genome.</title>
        <authorList>
            <person name="Akparov Z."/>
            <person name="Amiraslanov A."/>
            <person name="Hajiyeva S."/>
            <person name="Abbasov M."/>
            <person name="Kaur K."/>
            <person name="Hamwieh A."/>
            <person name="Solovyev V."/>
            <person name="Salamov A."/>
            <person name="Braich B."/>
            <person name="Kosarev P."/>
            <person name="Mahmoud A."/>
            <person name="Hajiyev E."/>
            <person name="Babayeva S."/>
            <person name="Izzatullayeva V."/>
            <person name="Mammadov A."/>
            <person name="Mammadov A."/>
            <person name="Sharifova S."/>
            <person name="Ojaghi J."/>
            <person name="Eynullazada K."/>
            <person name="Bayramov B."/>
            <person name="Abdulazimova A."/>
            <person name="Shahmuradov I."/>
        </authorList>
    </citation>
    <scope>NUCLEOTIDE SEQUENCE [LARGE SCALE GENOMIC DNA]</scope>
    <source>
        <strain evidence="2">cv. AG2017</strain>
        <tissue evidence="1">Leaf</tissue>
    </source>
</reference>
<proteinExistence type="predicted"/>
<comment type="caution">
    <text evidence="1">The sequence shown here is derived from an EMBL/GenBank/DDBJ whole genome shotgun (WGS) entry which is preliminary data.</text>
</comment>
<protein>
    <submittedName>
        <fullName evidence="1">Uncharacterized protein</fullName>
    </submittedName>
</protein>
<name>A0A2I0L168_PUNGR</name>